<name>A0A7W7D9X0_9ACTN</name>
<dbReference type="InterPro" id="IPR007921">
    <property type="entry name" value="CHAP_dom"/>
</dbReference>
<dbReference type="Gene3D" id="3.90.1720.10">
    <property type="entry name" value="endopeptidase domain like (from Nostoc punctiforme)"/>
    <property type="match status" value="1"/>
</dbReference>
<dbReference type="Proteomes" id="UP000542210">
    <property type="component" value="Unassembled WGS sequence"/>
</dbReference>
<reference evidence="2 3" key="1">
    <citation type="submission" date="2020-08" db="EMBL/GenBank/DDBJ databases">
        <title>Sequencing the genomes of 1000 actinobacteria strains.</title>
        <authorList>
            <person name="Klenk H.-P."/>
        </authorList>
    </citation>
    <scope>NUCLEOTIDE SEQUENCE [LARGE SCALE GENOMIC DNA]</scope>
    <source>
        <strain evidence="2 3">DSM 45784</strain>
    </source>
</reference>
<dbReference type="SUPFAM" id="SSF54001">
    <property type="entry name" value="Cysteine proteinases"/>
    <property type="match status" value="1"/>
</dbReference>
<evidence type="ECO:0000313" key="2">
    <source>
        <dbReference type="EMBL" id="MBB4702960.1"/>
    </source>
</evidence>
<organism evidence="2 3">
    <name type="scientific">Sphaerisporangium siamense</name>
    <dbReference type="NCBI Taxonomy" id="795645"/>
    <lineage>
        <taxon>Bacteria</taxon>
        <taxon>Bacillati</taxon>
        <taxon>Actinomycetota</taxon>
        <taxon>Actinomycetes</taxon>
        <taxon>Streptosporangiales</taxon>
        <taxon>Streptosporangiaceae</taxon>
        <taxon>Sphaerisporangium</taxon>
    </lineage>
</organism>
<accession>A0A7W7D9X0</accession>
<dbReference type="AlphaFoldDB" id="A0A7W7D9X0"/>
<feature type="domain" description="Peptidase C51" evidence="1">
    <location>
        <begin position="1"/>
        <end position="89"/>
    </location>
</feature>
<protein>
    <submittedName>
        <fullName evidence="2">Surface antigen</fullName>
    </submittedName>
</protein>
<proteinExistence type="predicted"/>
<evidence type="ECO:0000313" key="3">
    <source>
        <dbReference type="Proteomes" id="UP000542210"/>
    </source>
</evidence>
<dbReference type="InterPro" id="IPR038765">
    <property type="entry name" value="Papain-like_cys_pep_sf"/>
</dbReference>
<sequence length="89" mass="9699">MRATVGTYAYTPTWAAWFAAKGRWGIKPRRGAIVFYDWAGGKSRAGIDHAGIVEKVYSDGSISSIEGNSSGRVQRVHRSSSIVGFGYWA</sequence>
<comment type="caution">
    <text evidence="2">The sequence shown here is derived from an EMBL/GenBank/DDBJ whole genome shotgun (WGS) entry which is preliminary data.</text>
</comment>
<dbReference type="PROSITE" id="PS50911">
    <property type="entry name" value="CHAP"/>
    <property type="match status" value="1"/>
</dbReference>
<keyword evidence="3" id="KW-1185">Reference proteome</keyword>
<dbReference type="Pfam" id="PF05257">
    <property type="entry name" value="CHAP"/>
    <property type="match status" value="1"/>
</dbReference>
<gene>
    <name evidence="2" type="ORF">BJ982_004504</name>
</gene>
<evidence type="ECO:0000259" key="1">
    <source>
        <dbReference type="PROSITE" id="PS50911"/>
    </source>
</evidence>
<dbReference type="EMBL" id="JACHND010000001">
    <property type="protein sequence ID" value="MBB4702960.1"/>
    <property type="molecule type" value="Genomic_DNA"/>
</dbReference>